<organism evidence="1 2">
    <name type="scientific">Gigaspora margarita</name>
    <dbReference type="NCBI Taxonomy" id="4874"/>
    <lineage>
        <taxon>Eukaryota</taxon>
        <taxon>Fungi</taxon>
        <taxon>Fungi incertae sedis</taxon>
        <taxon>Mucoromycota</taxon>
        <taxon>Glomeromycotina</taxon>
        <taxon>Glomeromycetes</taxon>
        <taxon>Diversisporales</taxon>
        <taxon>Gigasporaceae</taxon>
        <taxon>Gigaspora</taxon>
    </lineage>
</organism>
<dbReference type="Proteomes" id="UP000789901">
    <property type="component" value="Unassembled WGS sequence"/>
</dbReference>
<evidence type="ECO:0000313" key="1">
    <source>
        <dbReference type="EMBL" id="CAG8852560.1"/>
    </source>
</evidence>
<dbReference type="EMBL" id="CAJVQB010113352">
    <property type="protein sequence ID" value="CAG8852560.1"/>
    <property type="molecule type" value="Genomic_DNA"/>
</dbReference>
<sequence length="101" mass="11710">AILNVKKKHEIIKNTMEIKYKSKQNRIYESGEFVKIRVSNIDKTKLFKKKPIVIEILIKLLAILECLKTSILQVNCKPLDISDYPAFDIILLNKTLLLKQA</sequence>
<feature type="non-terminal residue" evidence="1">
    <location>
        <position position="1"/>
    </location>
</feature>
<gene>
    <name evidence="1" type="ORF">GMARGA_LOCUS41381</name>
</gene>
<reference evidence="1 2" key="1">
    <citation type="submission" date="2021-06" db="EMBL/GenBank/DDBJ databases">
        <authorList>
            <person name="Kallberg Y."/>
            <person name="Tangrot J."/>
            <person name="Rosling A."/>
        </authorList>
    </citation>
    <scope>NUCLEOTIDE SEQUENCE [LARGE SCALE GENOMIC DNA]</scope>
    <source>
        <strain evidence="1 2">120-4 pot B 10/14</strain>
    </source>
</reference>
<proteinExistence type="predicted"/>
<accession>A0ABN7XC04</accession>
<name>A0ABN7XC04_GIGMA</name>
<protein>
    <submittedName>
        <fullName evidence="1">30443_t:CDS:1</fullName>
    </submittedName>
</protein>
<comment type="caution">
    <text evidence="1">The sequence shown here is derived from an EMBL/GenBank/DDBJ whole genome shotgun (WGS) entry which is preliminary data.</text>
</comment>
<keyword evidence="2" id="KW-1185">Reference proteome</keyword>
<feature type="non-terminal residue" evidence="1">
    <location>
        <position position="101"/>
    </location>
</feature>
<evidence type="ECO:0000313" key="2">
    <source>
        <dbReference type="Proteomes" id="UP000789901"/>
    </source>
</evidence>